<dbReference type="EMBL" id="JANBVB010000016">
    <property type="protein sequence ID" value="KAJ2899857.1"/>
    <property type="molecule type" value="Genomic_DNA"/>
</dbReference>
<evidence type="ECO:0000313" key="1">
    <source>
        <dbReference type="EMBL" id="KAJ2899857.1"/>
    </source>
</evidence>
<keyword evidence="2" id="KW-1185">Reference proteome</keyword>
<proteinExistence type="predicted"/>
<sequence>MMGATTKLTLSDVPGMPDDGQPLLNAIYAAPNSSFLRSLKFEDLVFDLCHIIRVVAALPTLVSFTCIARGESSNTGDIPANERLSSLRAQHYPLSNSFKVLRVPYESDAAASNLAILAMQLTVLCPNFSRVDMPPKLRNEFSREVAWSICNASFKPYADSLCHLIYQDLND</sequence>
<organism evidence="1 2">
    <name type="scientific">Coemansia aciculifera</name>
    <dbReference type="NCBI Taxonomy" id="417176"/>
    <lineage>
        <taxon>Eukaryota</taxon>
        <taxon>Fungi</taxon>
        <taxon>Fungi incertae sedis</taxon>
        <taxon>Zoopagomycota</taxon>
        <taxon>Kickxellomycotina</taxon>
        <taxon>Kickxellomycetes</taxon>
        <taxon>Kickxellales</taxon>
        <taxon>Kickxellaceae</taxon>
        <taxon>Coemansia</taxon>
    </lineage>
</organism>
<reference evidence="1" key="1">
    <citation type="submission" date="2022-07" db="EMBL/GenBank/DDBJ databases">
        <title>Phylogenomic reconstructions and comparative analyses of Kickxellomycotina fungi.</title>
        <authorList>
            <person name="Reynolds N.K."/>
            <person name="Stajich J.E."/>
            <person name="Barry K."/>
            <person name="Grigoriev I.V."/>
            <person name="Crous P."/>
            <person name="Smith M.E."/>
        </authorList>
    </citation>
    <scope>NUCLEOTIDE SEQUENCE</scope>
    <source>
        <strain evidence="1">CBS 190363</strain>
    </source>
</reference>
<dbReference type="Proteomes" id="UP001139981">
    <property type="component" value="Unassembled WGS sequence"/>
</dbReference>
<accession>A0ACC1MA19</accession>
<protein>
    <submittedName>
        <fullName evidence="1">Uncharacterized protein</fullName>
    </submittedName>
</protein>
<gene>
    <name evidence="1" type="ORF">IWW38_000807</name>
</gene>
<comment type="caution">
    <text evidence="1">The sequence shown here is derived from an EMBL/GenBank/DDBJ whole genome shotgun (WGS) entry which is preliminary data.</text>
</comment>
<evidence type="ECO:0000313" key="2">
    <source>
        <dbReference type="Proteomes" id="UP001139981"/>
    </source>
</evidence>
<name>A0ACC1MA19_9FUNG</name>